<keyword evidence="7" id="KW-0694">RNA-binding</keyword>
<dbReference type="InterPro" id="IPR011108">
    <property type="entry name" value="RMMBL"/>
</dbReference>
<evidence type="ECO:0000313" key="9">
    <source>
        <dbReference type="EMBL" id="OGK18500.1"/>
    </source>
</evidence>
<feature type="domain" description="Metallo-beta-lactamase" evidence="8">
    <location>
        <begin position="18"/>
        <end position="217"/>
    </location>
</feature>
<keyword evidence="1" id="KW-0963">Cytoplasm</keyword>
<evidence type="ECO:0000256" key="4">
    <source>
        <dbReference type="ARBA" id="ARBA00022801"/>
    </source>
</evidence>
<dbReference type="Gene3D" id="3.60.15.10">
    <property type="entry name" value="Ribonuclease Z/Hydroxyacylglutathione hydrolase-like"/>
    <property type="match status" value="1"/>
</dbReference>
<dbReference type="InterPro" id="IPR004613">
    <property type="entry name" value="RNase_J"/>
</dbReference>
<dbReference type="GO" id="GO:0004527">
    <property type="term" value="F:exonuclease activity"/>
    <property type="evidence" value="ECO:0007669"/>
    <property type="project" value="UniProtKB-KW"/>
</dbReference>
<comment type="caution">
    <text evidence="9">The sequence shown here is derived from an EMBL/GenBank/DDBJ whole genome shotgun (WGS) entry which is preliminary data.</text>
</comment>
<dbReference type="Pfam" id="PF12706">
    <property type="entry name" value="Lactamase_B_2"/>
    <property type="match status" value="1"/>
</dbReference>
<dbReference type="SMART" id="SM00849">
    <property type="entry name" value="Lactamase_B"/>
    <property type="match status" value="1"/>
</dbReference>
<dbReference type="InterPro" id="IPR001279">
    <property type="entry name" value="Metallo-B-lactamas"/>
</dbReference>
<dbReference type="Pfam" id="PF22505">
    <property type="entry name" value="RNase_J_b_CASP"/>
    <property type="match status" value="1"/>
</dbReference>
<dbReference type="NCBIfam" id="TIGR00649">
    <property type="entry name" value="MG423"/>
    <property type="match status" value="1"/>
</dbReference>
<dbReference type="InterPro" id="IPR042173">
    <property type="entry name" value="RNase_J_2"/>
</dbReference>
<organism evidence="9 10">
    <name type="scientific">Candidatus Roizmanbacteria bacterium RIFCSPHIGHO2_01_FULL_39_8</name>
    <dbReference type="NCBI Taxonomy" id="1802033"/>
    <lineage>
        <taxon>Bacteria</taxon>
        <taxon>Candidatus Roizmaniibacteriota</taxon>
    </lineage>
</organism>
<keyword evidence="4" id="KW-0378">Hydrolase</keyword>
<evidence type="ECO:0000256" key="7">
    <source>
        <dbReference type="ARBA" id="ARBA00022884"/>
    </source>
</evidence>
<dbReference type="EMBL" id="MFZI01000069">
    <property type="protein sequence ID" value="OGK18500.1"/>
    <property type="molecule type" value="Genomic_DNA"/>
</dbReference>
<evidence type="ECO:0000256" key="1">
    <source>
        <dbReference type="ARBA" id="ARBA00022490"/>
    </source>
</evidence>
<dbReference type="GO" id="GO:0003723">
    <property type="term" value="F:RNA binding"/>
    <property type="evidence" value="ECO:0007669"/>
    <property type="project" value="UniProtKB-KW"/>
</dbReference>
<dbReference type="InterPro" id="IPR055132">
    <property type="entry name" value="RNase_J_b_CASP"/>
</dbReference>
<dbReference type="Pfam" id="PF17770">
    <property type="entry name" value="RNase_J_C"/>
    <property type="match status" value="1"/>
</dbReference>
<protein>
    <recommendedName>
        <fullName evidence="8">Metallo-beta-lactamase domain-containing protein</fullName>
    </recommendedName>
</protein>
<dbReference type="AlphaFoldDB" id="A0A1F7GHR1"/>
<dbReference type="Gene3D" id="3.40.50.10710">
    <property type="entry name" value="Metallo-hydrolase/oxidoreductase"/>
    <property type="match status" value="1"/>
</dbReference>
<keyword evidence="6" id="KW-0269">Exonuclease</keyword>
<evidence type="ECO:0000256" key="5">
    <source>
        <dbReference type="ARBA" id="ARBA00022833"/>
    </source>
</evidence>
<keyword evidence="2" id="KW-0540">Nuclease</keyword>
<dbReference type="InterPro" id="IPR041636">
    <property type="entry name" value="RNase_J_C"/>
</dbReference>
<dbReference type="PANTHER" id="PTHR43694:SF1">
    <property type="entry name" value="RIBONUCLEASE J"/>
    <property type="match status" value="1"/>
</dbReference>
<evidence type="ECO:0000256" key="6">
    <source>
        <dbReference type="ARBA" id="ARBA00022839"/>
    </source>
</evidence>
<evidence type="ECO:0000256" key="2">
    <source>
        <dbReference type="ARBA" id="ARBA00022722"/>
    </source>
</evidence>
<evidence type="ECO:0000256" key="3">
    <source>
        <dbReference type="ARBA" id="ARBA00022723"/>
    </source>
</evidence>
<dbReference type="SUPFAM" id="SSF56281">
    <property type="entry name" value="Metallo-hydrolase/oxidoreductase"/>
    <property type="match status" value="1"/>
</dbReference>
<gene>
    <name evidence="9" type="ORF">A2866_00810</name>
</gene>
<sequence>MNQYKLRFIPLGGVVGVTKNMYVYELYENDKIKDILIIDCGIGFPMEKELGVDFVIPDVSYLADKAHLIRAVVLSHGHEDHTSALPYHYQVLGRPPIFSSKLTSVFVENKFKEFNERIRVNVVDHEKTYSFGSFELKFIRMTHSIPDTLHVLIKTPVGAFYHGTDFKFDLTPPYGSYPDFYEITKAGKDGVLCLLSDSLGSEREGLTLSENIVGQTFEDEMRKTKGKFIMTTFSSNISRIRQCVEAAIKFNRRIAFMGRSMRENTKLAQGIGYLPIPFSLVLKEEETMKVPPNKVCLIVAGSQGQYNSALAKLSRNQNPYIKIKPGDKVILSSDPIPGNEGEVYALIEELSQVGADVIYTDIQDQLHASGHGSQEDLKFLIRFTNPKFFIPIGGTIRHQHQYQKLVESLGYSEDKVFSLEEADTVWFTQGKAYKGDPIETKNIYVDAYGIGDVGNVVLRDRKNLANEGIVVAILIVDNKGQLVVQPKIMSRGFVFEKGEEVLFKEGVLLIQKILKPRGGRVIEVNGIRKEVGNTLEEFFFEKRGRRPLVIVDVIQI</sequence>
<accession>A0A1F7GHR1</accession>
<name>A0A1F7GHR1_9BACT</name>
<dbReference type="PANTHER" id="PTHR43694">
    <property type="entry name" value="RIBONUCLEASE J"/>
    <property type="match status" value="1"/>
</dbReference>
<evidence type="ECO:0000313" key="10">
    <source>
        <dbReference type="Proteomes" id="UP000177026"/>
    </source>
</evidence>
<dbReference type="Gene3D" id="3.10.20.580">
    <property type="match status" value="1"/>
</dbReference>
<dbReference type="CDD" id="cd07714">
    <property type="entry name" value="RNaseJ_MBL-fold"/>
    <property type="match status" value="1"/>
</dbReference>
<evidence type="ECO:0000259" key="8">
    <source>
        <dbReference type="SMART" id="SM00849"/>
    </source>
</evidence>
<dbReference type="Proteomes" id="UP000177026">
    <property type="component" value="Unassembled WGS sequence"/>
</dbReference>
<reference evidence="9 10" key="1">
    <citation type="journal article" date="2016" name="Nat. Commun.">
        <title>Thousands of microbial genomes shed light on interconnected biogeochemical processes in an aquifer system.</title>
        <authorList>
            <person name="Anantharaman K."/>
            <person name="Brown C.T."/>
            <person name="Hug L.A."/>
            <person name="Sharon I."/>
            <person name="Castelle C.J."/>
            <person name="Probst A.J."/>
            <person name="Thomas B.C."/>
            <person name="Singh A."/>
            <person name="Wilkins M.J."/>
            <person name="Karaoz U."/>
            <person name="Brodie E.L."/>
            <person name="Williams K.H."/>
            <person name="Hubbard S.S."/>
            <person name="Banfield J.F."/>
        </authorList>
    </citation>
    <scope>NUCLEOTIDE SEQUENCE [LARGE SCALE GENOMIC DNA]</scope>
</reference>
<dbReference type="Pfam" id="PF07521">
    <property type="entry name" value="RMMBL"/>
    <property type="match status" value="1"/>
</dbReference>
<dbReference type="InterPro" id="IPR036866">
    <property type="entry name" value="RibonucZ/Hydroxyglut_hydro"/>
</dbReference>
<proteinExistence type="predicted"/>
<keyword evidence="3" id="KW-0479">Metal-binding</keyword>
<dbReference type="GO" id="GO:0046872">
    <property type="term" value="F:metal ion binding"/>
    <property type="evidence" value="ECO:0007669"/>
    <property type="project" value="UniProtKB-KW"/>
</dbReference>
<keyword evidence="5" id="KW-0862">Zinc</keyword>